<dbReference type="AlphaFoldDB" id="A0AA38RFI3"/>
<evidence type="ECO:0000256" key="1">
    <source>
        <dbReference type="SAM" id="SignalP"/>
    </source>
</evidence>
<gene>
    <name evidence="2" type="ORF">NKR19_g9803</name>
</gene>
<keyword evidence="1" id="KW-0732">Signal</keyword>
<feature type="signal peptide" evidence="1">
    <location>
        <begin position="1"/>
        <end position="17"/>
    </location>
</feature>
<organism evidence="2 3">
    <name type="scientific">Coniochaeta hoffmannii</name>
    <dbReference type="NCBI Taxonomy" id="91930"/>
    <lineage>
        <taxon>Eukaryota</taxon>
        <taxon>Fungi</taxon>
        <taxon>Dikarya</taxon>
        <taxon>Ascomycota</taxon>
        <taxon>Pezizomycotina</taxon>
        <taxon>Sordariomycetes</taxon>
        <taxon>Sordariomycetidae</taxon>
        <taxon>Coniochaetales</taxon>
        <taxon>Coniochaetaceae</taxon>
        <taxon>Coniochaeta</taxon>
    </lineage>
</organism>
<dbReference type="Proteomes" id="UP001174691">
    <property type="component" value="Unassembled WGS sequence"/>
</dbReference>
<reference evidence="2" key="1">
    <citation type="submission" date="2022-07" db="EMBL/GenBank/DDBJ databases">
        <title>Fungi with potential for degradation of polypropylene.</title>
        <authorList>
            <person name="Gostincar C."/>
        </authorList>
    </citation>
    <scope>NUCLEOTIDE SEQUENCE</scope>
    <source>
        <strain evidence="2">EXF-13287</strain>
    </source>
</reference>
<protein>
    <submittedName>
        <fullName evidence="2">Uncharacterized protein</fullName>
    </submittedName>
</protein>
<comment type="caution">
    <text evidence="2">The sequence shown here is derived from an EMBL/GenBank/DDBJ whole genome shotgun (WGS) entry which is preliminary data.</text>
</comment>
<keyword evidence="3" id="KW-1185">Reference proteome</keyword>
<dbReference type="EMBL" id="JANBVN010000259">
    <property type="protein sequence ID" value="KAJ9130663.1"/>
    <property type="molecule type" value="Genomic_DNA"/>
</dbReference>
<accession>A0AA38RFI3</accession>
<feature type="chain" id="PRO_5041330114" evidence="1">
    <location>
        <begin position="18"/>
        <end position="183"/>
    </location>
</feature>
<evidence type="ECO:0000313" key="3">
    <source>
        <dbReference type="Proteomes" id="UP001174691"/>
    </source>
</evidence>
<sequence length="183" mass="19806">MQLSIALLALQVGLGLARCVTRLTATAIVSSAQYPSPRIECWRFHKPLSKYPTVGAAMTLADTTNVTYVVLPPRSREGIHKPPRPMLFVLLSGLAVVRTLDMLDQVVIMEGINNVIVAVDDVGYGHYTDYPSDKETTALQLPFKDGKVPGHAVLHRGACKAASQVQVQCDGDGEFEDASSEDL</sequence>
<name>A0AA38RFI3_9PEZI</name>
<evidence type="ECO:0000313" key="2">
    <source>
        <dbReference type="EMBL" id="KAJ9130663.1"/>
    </source>
</evidence>
<proteinExistence type="predicted"/>